<reference evidence="1" key="1">
    <citation type="submission" date="2021-03" db="EMBL/GenBank/DDBJ databases">
        <title>Evolutionary priming and transition to the ectomycorrhizal habit in an iconic lineage of mushroom-forming fungi: is preadaptation a requirement?</title>
        <authorList>
            <consortium name="DOE Joint Genome Institute"/>
            <person name="Looney B.P."/>
            <person name="Miyauchi S."/>
            <person name="Morin E."/>
            <person name="Drula E."/>
            <person name="Courty P.E."/>
            <person name="Chicoki N."/>
            <person name="Fauchery L."/>
            <person name="Kohler A."/>
            <person name="Kuo A."/>
            <person name="LaButti K."/>
            <person name="Pangilinan J."/>
            <person name="Lipzen A."/>
            <person name="Riley R."/>
            <person name="Andreopoulos W."/>
            <person name="He G."/>
            <person name="Johnson J."/>
            <person name="Barry K.W."/>
            <person name="Grigoriev I.V."/>
            <person name="Nagy L."/>
            <person name="Hibbett D."/>
            <person name="Henrissat B."/>
            <person name="Matheny P.B."/>
            <person name="Labbe J."/>
            <person name="Martin A.F."/>
        </authorList>
    </citation>
    <scope>NUCLEOTIDE SEQUENCE</scope>
    <source>
        <strain evidence="1">BPL698</strain>
    </source>
</reference>
<protein>
    <submittedName>
        <fullName evidence="1">Uncharacterized protein</fullName>
    </submittedName>
</protein>
<gene>
    <name evidence="1" type="ORF">F5148DRAFT_392815</name>
</gene>
<keyword evidence="2" id="KW-1185">Reference proteome</keyword>
<dbReference type="Proteomes" id="UP001207468">
    <property type="component" value="Unassembled WGS sequence"/>
</dbReference>
<comment type="caution">
    <text evidence="1">The sequence shown here is derived from an EMBL/GenBank/DDBJ whole genome shotgun (WGS) entry which is preliminary data.</text>
</comment>
<sequence>MTVLISTSQSERSEYERFRSLFPASVEPSSSLSVLEMTAMNFAAAAVRASTPSAQAILAATNFRVASMSVAAYDYFITLHSEIRLYRSASRRSLGFILFLLIRYSSIVIIVISNTGFFYHHFSDAACARYCVLAPIFKVFQVMVSQAILGIRAYHISQRRTWVARSLLFTYIVAVAIQWFADFYRRFTVRIDGNCTTAYSHPDFLISAWTFYFAAMIFDCLALSISTVYLLKLRTQALPQSTASKLWRILLYDGLGYFVVLTATNTMNIFLFRGASIVTETSAASLAYTITWIMSQRILLHPREATEEQSSVTVSRLPTVPLRFVGGTKHDEDKTKQTLSVDLPVKSVDNSASEYDLAVRIEQSIVTDAVGINGDDESLRRALYTPPPAFIWDAAKAHRTPPPPV</sequence>
<evidence type="ECO:0000313" key="1">
    <source>
        <dbReference type="EMBL" id="KAI9455413.1"/>
    </source>
</evidence>
<dbReference type="EMBL" id="JAGFNK010000251">
    <property type="protein sequence ID" value="KAI9455413.1"/>
    <property type="molecule type" value="Genomic_DNA"/>
</dbReference>
<accession>A0ACC0U0X3</accession>
<evidence type="ECO:0000313" key="2">
    <source>
        <dbReference type="Proteomes" id="UP001207468"/>
    </source>
</evidence>
<name>A0ACC0U0X3_9AGAM</name>
<organism evidence="1 2">
    <name type="scientific">Russula earlei</name>
    <dbReference type="NCBI Taxonomy" id="71964"/>
    <lineage>
        <taxon>Eukaryota</taxon>
        <taxon>Fungi</taxon>
        <taxon>Dikarya</taxon>
        <taxon>Basidiomycota</taxon>
        <taxon>Agaricomycotina</taxon>
        <taxon>Agaricomycetes</taxon>
        <taxon>Russulales</taxon>
        <taxon>Russulaceae</taxon>
        <taxon>Russula</taxon>
    </lineage>
</organism>
<proteinExistence type="predicted"/>